<keyword evidence="1" id="KW-0560">Oxidoreductase</keyword>
<dbReference type="Pfam" id="PF00171">
    <property type="entry name" value="Aldedh"/>
    <property type="match status" value="1"/>
</dbReference>
<dbReference type="Gene3D" id="3.40.309.10">
    <property type="entry name" value="Aldehyde Dehydrogenase, Chain A, domain 2"/>
    <property type="match status" value="1"/>
</dbReference>
<dbReference type="InterPro" id="IPR050740">
    <property type="entry name" value="Aldehyde_DH_Superfamily"/>
</dbReference>
<dbReference type="InterPro" id="IPR015590">
    <property type="entry name" value="Aldehyde_DH_dom"/>
</dbReference>
<name>A0ABR4IWU5_9EURO</name>
<sequence>MCMPRQLRDSSLLRNQAFSHGKWIEARSNARFEVEDPGTGKPFISVPDLAVEDVDSIVESSQEAFEAYRSVNPRTRAELLLSWHNLIRANRDDIATILTYETGKPLAEAYGEIDYATGFTWWFAGEAERIRGDLSVPSAPNRRVITIKQPIGVCVALVPWNFPIAMILRKVGAALAAGCTIIAKPSPETPLTTLTLAHLAQKAGFAPGVFNVITTSNENTPSLSEAMCKHPMVQKVSFTGSTAVGSIIATHCAKGLKKVSLELGGNCPFIIFADADLDVALAQLTALKWRHAGQACVSANRIYVQEDVYEDFLARLVEHTSRIRVGHGARHGVTMGPLTTPRGVEKARRQVEDALQRGAHLALGGNVLTSTGDDVSERAGDSEKVAGGGYFFQPTILRDMNSSMAITREESFAPIAAVYRFQTEEEVVRLANDTEMGLASYVFTRDINRSWRMLERLEAGMIGLNTGNSSAAESPFGGIKMSGYGKESGKDVAVAEYLVSKTCTLTLEGNI</sequence>
<reference evidence="3 4" key="1">
    <citation type="submission" date="2024-07" db="EMBL/GenBank/DDBJ databases">
        <title>Section-level genome sequencing and comparative genomics of Aspergillus sections Usti and Cavernicolus.</title>
        <authorList>
            <consortium name="Lawrence Berkeley National Laboratory"/>
            <person name="Nybo J.L."/>
            <person name="Vesth T.C."/>
            <person name="Theobald S."/>
            <person name="Frisvad J.C."/>
            <person name="Larsen T.O."/>
            <person name="Kjaerboelling I."/>
            <person name="Rothschild-Mancinelli K."/>
            <person name="Lyhne E.K."/>
            <person name="Kogle M.E."/>
            <person name="Barry K."/>
            <person name="Clum A."/>
            <person name="Na H."/>
            <person name="Ledsgaard L."/>
            <person name="Lin J."/>
            <person name="Lipzen A."/>
            <person name="Kuo A."/>
            <person name="Riley R."/>
            <person name="Mondo S."/>
            <person name="Labutti K."/>
            <person name="Haridas S."/>
            <person name="Pangalinan J."/>
            <person name="Salamov A.A."/>
            <person name="Simmons B.A."/>
            <person name="Magnuson J.K."/>
            <person name="Chen J."/>
            <person name="Drula E."/>
            <person name="Henrissat B."/>
            <person name="Wiebenga A."/>
            <person name="Lubbers R.J."/>
            <person name="Gomes A.C."/>
            <person name="Makela M.R."/>
            <person name="Stajich J."/>
            <person name="Grigoriev I.V."/>
            <person name="Mortensen U.H."/>
            <person name="De Vries R.P."/>
            <person name="Baker S.E."/>
            <person name="Andersen M.R."/>
        </authorList>
    </citation>
    <scope>NUCLEOTIDE SEQUENCE [LARGE SCALE GENOMIC DNA]</scope>
    <source>
        <strain evidence="3 4">CBS 123904</strain>
    </source>
</reference>
<dbReference type="InterPro" id="IPR016162">
    <property type="entry name" value="Ald_DH_N"/>
</dbReference>
<dbReference type="EMBL" id="JBFXLU010000266">
    <property type="protein sequence ID" value="KAL2832248.1"/>
    <property type="molecule type" value="Genomic_DNA"/>
</dbReference>
<dbReference type="CDD" id="cd07103">
    <property type="entry name" value="ALDH_F5_SSADH_GabD"/>
    <property type="match status" value="1"/>
</dbReference>
<dbReference type="Proteomes" id="UP001610446">
    <property type="component" value="Unassembled WGS sequence"/>
</dbReference>
<evidence type="ECO:0000313" key="4">
    <source>
        <dbReference type="Proteomes" id="UP001610446"/>
    </source>
</evidence>
<dbReference type="InterPro" id="IPR016161">
    <property type="entry name" value="Ald_DH/histidinol_DH"/>
</dbReference>
<protein>
    <submittedName>
        <fullName evidence="3">Succinate-semialdehyde dehydrogenase</fullName>
    </submittedName>
</protein>
<dbReference type="PANTHER" id="PTHR43353:SF7">
    <property type="entry name" value="SUCCINATE SEMIALDEHYDE DEHYDROGENASE (EUROFUNG)"/>
    <property type="match status" value="1"/>
</dbReference>
<comment type="caution">
    <text evidence="3">The sequence shown here is derived from an EMBL/GenBank/DDBJ whole genome shotgun (WGS) entry which is preliminary data.</text>
</comment>
<evidence type="ECO:0000313" key="3">
    <source>
        <dbReference type="EMBL" id="KAL2832248.1"/>
    </source>
</evidence>
<evidence type="ECO:0000256" key="1">
    <source>
        <dbReference type="ARBA" id="ARBA00023002"/>
    </source>
</evidence>
<proteinExistence type="predicted"/>
<organism evidence="3 4">
    <name type="scientific">Aspergillus pseudoustus</name>
    <dbReference type="NCBI Taxonomy" id="1810923"/>
    <lineage>
        <taxon>Eukaryota</taxon>
        <taxon>Fungi</taxon>
        <taxon>Dikarya</taxon>
        <taxon>Ascomycota</taxon>
        <taxon>Pezizomycotina</taxon>
        <taxon>Eurotiomycetes</taxon>
        <taxon>Eurotiomycetidae</taxon>
        <taxon>Eurotiales</taxon>
        <taxon>Aspergillaceae</taxon>
        <taxon>Aspergillus</taxon>
        <taxon>Aspergillus subgen. Nidulantes</taxon>
    </lineage>
</organism>
<gene>
    <name evidence="3" type="ORF">BJY01DRAFT_260274</name>
</gene>
<dbReference type="SUPFAM" id="SSF53720">
    <property type="entry name" value="ALDH-like"/>
    <property type="match status" value="1"/>
</dbReference>
<evidence type="ECO:0000259" key="2">
    <source>
        <dbReference type="Pfam" id="PF00171"/>
    </source>
</evidence>
<keyword evidence="4" id="KW-1185">Reference proteome</keyword>
<feature type="domain" description="Aldehyde dehydrogenase" evidence="2">
    <location>
        <begin position="23"/>
        <end position="502"/>
    </location>
</feature>
<accession>A0ABR4IWU5</accession>
<dbReference type="PANTHER" id="PTHR43353">
    <property type="entry name" value="SUCCINATE-SEMIALDEHYDE DEHYDROGENASE, MITOCHONDRIAL"/>
    <property type="match status" value="1"/>
</dbReference>
<dbReference type="InterPro" id="IPR016163">
    <property type="entry name" value="Ald_DH_C"/>
</dbReference>
<dbReference type="Gene3D" id="3.40.605.10">
    <property type="entry name" value="Aldehyde Dehydrogenase, Chain A, domain 1"/>
    <property type="match status" value="1"/>
</dbReference>